<evidence type="ECO:0000313" key="10">
    <source>
        <dbReference type="Proteomes" id="UP000886891"/>
    </source>
</evidence>
<dbReference type="Proteomes" id="UP000886891">
    <property type="component" value="Unassembled WGS sequence"/>
</dbReference>
<keyword evidence="3 8" id="KW-0436">Ligase</keyword>
<reference evidence="9" key="1">
    <citation type="submission" date="2020-10" db="EMBL/GenBank/DDBJ databases">
        <authorList>
            <person name="Gilroy R."/>
        </authorList>
    </citation>
    <scope>NUCLEOTIDE SEQUENCE</scope>
    <source>
        <strain evidence="9">23406</strain>
    </source>
</reference>
<dbReference type="FunFam" id="3.30.1510.10:FF:000001">
    <property type="entry name" value="Formate--tetrahydrofolate ligase"/>
    <property type="match status" value="1"/>
</dbReference>
<feature type="binding site" evidence="8">
    <location>
        <begin position="60"/>
        <end position="67"/>
    </location>
    <ligand>
        <name>ATP</name>
        <dbReference type="ChEBI" id="CHEBI:30616"/>
    </ligand>
</feature>
<evidence type="ECO:0000256" key="7">
    <source>
        <dbReference type="ARBA" id="ARBA00061363"/>
    </source>
</evidence>
<reference evidence="9" key="2">
    <citation type="journal article" date="2021" name="PeerJ">
        <title>Extensive microbial diversity within the chicken gut microbiome revealed by metagenomics and culture.</title>
        <authorList>
            <person name="Gilroy R."/>
            <person name="Ravi A."/>
            <person name="Getino M."/>
            <person name="Pursley I."/>
            <person name="Horton D.L."/>
            <person name="Alikhan N.F."/>
            <person name="Baker D."/>
            <person name="Gharbi K."/>
            <person name="Hall N."/>
            <person name="Watson M."/>
            <person name="Adriaenssens E.M."/>
            <person name="Foster-Nyarko E."/>
            <person name="Jarju S."/>
            <person name="Secka A."/>
            <person name="Antonio M."/>
            <person name="Oren A."/>
            <person name="Chaudhuri R.R."/>
            <person name="La Ragione R."/>
            <person name="Hildebrand F."/>
            <person name="Pallen M.J."/>
        </authorList>
    </citation>
    <scope>NUCLEOTIDE SEQUENCE</scope>
    <source>
        <strain evidence="9">23406</strain>
    </source>
</reference>
<evidence type="ECO:0000256" key="4">
    <source>
        <dbReference type="ARBA" id="ARBA00022741"/>
    </source>
</evidence>
<dbReference type="Gene3D" id="3.30.1510.10">
    <property type="entry name" value="Domain 2, N(10)-formyltetrahydrofolate synthetase"/>
    <property type="match status" value="1"/>
</dbReference>
<comment type="pathway">
    <text evidence="1 8">One-carbon metabolism; tetrahydrofolate interconversion.</text>
</comment>
<dbReference type="EMBL" id="DVOH01000040">
    <property type="protein sequence ID" value="HIV00563.1"/>
    <property type="molecule type" value="Genomic_DNA"/>
</dbReference>
<comment type="caution">
    <text evidence="9">The sequence shown here is derived from an EMBL/GenBank/DDBJ whole genome shotgun (WGS) entry which is preliminary data.</text>
</comment>
<evidence type="ECO:0000256" key="2">
    <source>
        <dbReference type="ARBA" id="ARBA00022563"/>
    </source>
</evidence>
<sequence length="551" mass="58679">MNDIQIAHSVTPEPIYRIASMLGLSVDDYEQYGKFKAKITTEPDPAPRGKLILVTAINPTPYGEGKTTVSIGLADGLRARGKKVCLALREPSLGPVFGIKGGAAGGGRSQLLPMEDINLHFTGDFHAITAAHNLLSALIDNHIKQGNELDLDPEAIEWKRTLDVNDRALREIRCGLGGEINGVPRTDGFVITAASEIMAIMCLAENLADLKARLASVVVGKNRKGGLVTAGDLGAEHAMAILLKDAMLPNLVQTLEHTPAIVHCGPFANIAQGTNSVRATKLAMTLADYAVTEAGFGAELGAEKFFDIKCRAANLTPAAVVLVATVRALKHNGNMPKDARGDTLSYLEAGLCNLLGHLDVLHRVFGVTPVVAVNRFPTDTDAELQVVLNAVQSAGYRGTVAEGFAKGGEGMLQLADLVAQTIESTTPTLRFAYSLASNLRQKIEAIATTVYGAGSVTFSEEAEQKLLALKDTLYDRFPVCIAKTQYSFSQDPALLGRPTGFPFFVRDIELRAGARFVVALAGNMLLMPGLPKVPAALRMTISDDGLIDNLS</sequence>
<dbReference type="PROSITE" id="PS00721">
    <property type="entry name" value="FTHFS_1"/>
    <property type="match status" value="1"/>
</dbReference>
<dbReference type="InterPro" id="IPR027417">
    <property type="entry name" value="P-loop_NTPase"/>
</dbReference>
<name>A0A9D1SXD5_9FIRM</name>
<comment type="catalytic activity">
    <reaction evidence="6 8">
        <text>(6S)-5,6,7,8-tetrahydrofolate + formate + ATP = (6R)-10-formyltetrahydrofolate + ADP + phosphate</text>
        <dbReference type="Rhea" id="RHEA:20221"/>
        <dbReference type="ChEBI" id="CHEBI:15740"/>
        <dbReference type="ChEBI" id="CHEBI:30616"/>
        <dbReference type="ChEBI" id="CHEBI:43474"/>
        <dbReference type="ChEBI" id="CHEBI:57453"/>
        <dbReference type="ChEBI" id="CHEBI:195366"/>
        <dbReference type="ChEBI" id="CHEBI:456216"/>
        <dbReference type="EC" id="6.3.4.3"/>
    </reaction>
</comment>
<dbReference type="GO" id="GO:0035999">
    <property type="term" value="P:tetrahydrofolate interconversion"/>
    <property type="evidence" value="ECO:0007669"/>
    <property type="project" value="UniProtKB-UniRule"/>
</dbReference>
<dbReference type="HAMAP" id="MF_01543">
    <property type="entry name" value="FTHFS"/>
    <property type="match status" value="1"/>
</dbReference>
<dbReference type="GO" id="GO:0005524">
    <property type="term" value="F:ATP binding"/>
    <property type="evidence" value="ECO:0007669"/>
    <property type="project" value="UniProtKB-UniRule"/>
</dbReference>
<dbReference type="Gene3D" id="3.10.410.10">
    <property type="entry name" value="Formyltetrahydrofolate synthetase, domain 3"/>
    <property type="match status" value="1"/>
</dbReference>
<evidence type="ECO:0000256" key="5">
    <source>
        <dbReference type="ARBA" id="ARBA00022840"/>
    </source>
</evidence>
<evidence type="ECO:0000256" key="6">
    <source>
        <dbReference type="ARBA" id="ARBA00049033"/>
    </source>
</evidence>
<dbReference type="EC" id="6.3.4.3" evidence="8"/>
<keyword evidence="4 8" id="KW-0547">Nucleotide-binding</keyword>
<proteinExistence type="inferred from homology"/>
<dbReference type="NCBIfam" id="NF010030">
    <property type="entry name" value="PRK13505.1"/>
    <property type="match status" value="1"/>
</dbReference>
<gene>
    <name evidence="8" type="primary">fhs</name>
    <name evidence="9" type="ORF">IAB14_05595</name>
</gene>
<evidence type="ECO:0000313" key="9">
    <source>
        <dbReference type="EMBL" id="HIV00563.1"/>
    </source>
</evidence>
<organism evidence="9 10">
    <name type="scientific">Candidatus Stercoripulliclostridium merdipullorum</name>
    <dbReference type="NCBI Taxonomy" id="2840952"/>
    <lineage>
        <taxon>Bacteria</taxon>
        <taxon>Bacillati</taxon>
        <taxon>Bacillota</taxon>
        <taxon>Clostridia</taxon>
        <taxon>Eubacteriales</taxon>
        <taxon>Candidatus Stercoripulliclostridium</taxon>
    </lineage>
</organism>
<dbReference type="GO" id="GO:0004329">
    <property type="term" value="F:formate-tetrahydrofolate ligase activity"/>
    <property type="evidence" value="ECO:0007669"/>
    <property type="project" value="UniProtKB-UniRule"/>
</dbReference>
<dbReference type="Pfam" id="PF01268">
    <property type="entry name" value="FTHFS"/>
    <property type="match status" value="1"/>
</dbReference>
<dbReference type="SUPFAM" id="SSF52540">
    <property type="entry name" value="P-loop containing nucleoside triphosphate hydrolases"/>
    <property type="match status" value="1"/>
</dbReference>
<evidence type="ECO:0000256" key="3">
    <source>
        <dbReference type="ARBA" id="ARBA00022598"/>
    </source>
</evidence>
<dbReference type="AlphaFoldDB" id="A0A9D1SXD5"/>
<dbReference type="CDD" id="cd00477">
    <property type="entry name" value="FTHFS"/>
    <property type="match status" value="1"/>
</dbReference>
<dbReference type="InterPro" id="IPR020628">
    <property type="entry name" value="Formate_THF_ligase_CS"/>
</dbReference>
<keyword evidence="2 8" id="KW-0554">One-carbon metabolism</keyword>
<evidence type="ECO:0000256" key="8">
    <source>
        <dbReference type="HAMAP-Rule" id="MF_01543"/>
    </source>
</evidence>
<protein>
    <recommendedName>
        <fullName evidence="8">Formate--tetrahydrofolate ligase</fullName>
        <ecNumber evidence="8">6.3.4.3</ecNumber>
    </recommendedName>
    <alternativeName>
        <fullName evidence="8">Formyltetrahydrofolate synthetase</fullName>
        <shortName evidence="8">FHS</shortName>
        <shortName evidence="8">FTHFS</shortName>
    </alternativeName>
</protein>
<accession>A0A9D1SXD5</accession>
<evidence type="ECO:0000256" key="1">
    <source>
        <dbReference type="ARBA" id="ARBA00004777"/>
    </source>
</evidence>
<dbReference type="Gene3D" id="3.40.50.300">
    <property type="entry name" value="P-loop containing nucleotide triphosphate hydrolases"/>
    <property type="match status" value="1"/>
</dbReference>
<keyword evidence="5 8" id="KW-0067">ATP-binding</keyword>
<dbReference type="InterPro" id="IPR000559">
    <property type="entry name" value="Formate_THF_ligase"/>
</dbReference>
<comment type="similarity">
    <text evidence="7 8">Belongs to the formate--tetrahydrofolate ligase family.</text>
</comment>